<dbReference type="EMBL" id="RCHS01001401">
    <property type="protein sequence ID" value="RMX53858.1"/>
    <property type="molecule type" value="Genomic_DNA"/>
</dbReference>
<dbReference type="OrthoDB" id="340346at2759"/>
<evidence type="ECO:0000313" key="3">
    <source>
        <dbReference type="EMBL" id="RMX53858.1"/>
    </source>
</evidence>
<dbReference type="GO" id="GO:0005829">
    <property type="term" value="C:cytosol"/>
    <property type="evidence" value="ECO:0007669"/>
    <property type="project" value="TreeGrafter"/>
</dbReference>
<dbReference type="InterPro" id="IPR039918">
    <property type="entry name" value="PPP4R4"/>
</dbReference>
<organism evidence="3 4">
    <name type="scientific">Pocillopora damicornis</name>
    <name type="common">Cauliflower coral</name>
    <name type="synonym">Millepora damicornis</name>
    <dbReference type="NCBI Taxonomy" id="46731"/>
    <lineage>
        <taxon>Eukaryota</taxon>
        <taxon>Metazoa</taxon>
        <taxon>Cnidaria</taxon>
        <taxon>Anthozoa</taxon>
        <taxon>Hexacorallia</taxon>
        <taxon>Scleractinia</taxon>
        <taxon>Astrocoeniina</taxon>
        <taxon>Pocilloporidae</taxon>
        <taxon>Pocillopora</taxon>
    </lineage>
</organism>
<feature type="repeat" description="HEAT" evidence="1">
    <location>
        <begin position="204"/>
        <end position="241"/>
    </location>
</feature>
<dbReference type="InterPro" id="IPR011989">
    <property type="entry name" value="ARM-like"/>
</dbReference>
<comment type="caution">
    <text evidence="3">The sequence shown here is derived from an EMBL/GenBank/DDBJ whole genome shotgun (WGS) entry which is preliminary data.</text>
</comment>
<feature type="compositionally biased region" description="Low complexity" evidence="2">
    <location>
        <begin position="773"/>
        <end position="804"/>
    </location>
</feature>
<protein>
    <recommendedName>
        <fullName evidence="5">Serine/threonine-protein phosphatase 4 regulatory subunit 4</fullName>
    </recommendedName>
</protein>
<dbReference type="Gene3D" id="1.25.10.10">
    <property type="entry name" value="Leucine-rich Repeat Variant"/>
    <property type="match status" value="1"/>
</dbReference>
<feature type="region of interest" description="Disordered" evidence="2">
    <location>
        <begin position="704"/>
        <end position="864"/>
    </location>
</feature>
<feature type="repeat" description="HEAT" evidence="1">
    <location>
        <begin position="243"/>
        <end position="280"/>
    </location>
</feature>
<dbReference type="PANTHER" id="PTHR21467">
    <property type="entry name" value="PROTEIN PHOSPHATASE 4 REGULATORY SUBUNIT 4 PPP4R4"/>
    <property type="match status" value="1"/>
</dbReference>
<proteinExistence type="predicted"/>
<evidence type="ECO:0000313" key="4">
    <source>
        <dbReference type="Proteomes" id="UP000275408"/>
    </source>
</evidence>
<reference evidence="3 4" key="1">
    <citation type="journal article" date="2018" name="Sci. Rep.">
        <title>Comparative analysis of the Pocillopora damicornis genome highlights role of immune system in coral evolution.</title>
        <authorList>
            <person name="Cunning R."/>
            <person name="Bay R.A."/>
            <person name="Gillette P."/>
            <person name="Baker A.C."/>
            <person name="Traylor-Knowles N."/>
        </authorList>
    </citation>
    <scope>NUCLEOTIDE SEQUENCE [LARGE SCALE GENOMIC DNA]</scope>
    <source>
        <strain evidence="3">RSMAS</strain>
        <tissue evidence="3">Whole animal</tissue>
    </source>
</reference>
<dbReference type="InterPro" id="IPR021133">
    <property type="entry name" value="HEAT_type_2"/>
</dbReference>
<evidence type="ECO:0008006" key="5">
    <source>
        <dbReference type="Google" id="ProtNLM"/>
    </source>
</evidence>
<dbReference type="AlphaFoldDB" id="A0A3M6UKF3"/>
<dbReference type="GO" id="GO:0008287">
    <property type="term" value="C:protein serine/threonine phosphatase complex"/>
    <property type="evidence" value="ECO:0007669"/>
    <property type="project" value="TreeGrafter"/>
</dbReference>
<name>A0A3M6UKF3_POCDA</name>
<dbReference type="OMA" id="CLIDLVE"/>
<dbReference type="PROSITE" id="PS50077">
    <property type="entry name" value="HEAT_REPEAT"/>
    <property type="match status" value="2"/>
</dbReference>
<dbReference type="GO" id="GO:0019888">
    <property type="term" value="F:protein phosphatase regulator activity"/>
    <property type="evidence" value="ECO:0007669"/>
    <property type="project" value="TreeGrafter"/>
</dbReference>
<keyword evidence="4" id="KW-1185">Reference proteome</keyword>
<feature type="compositionally biased region" description="Low complexity" evidence="2">
    <location>
        <begin position="853"/>
        <end position="864"/>
    </location>
</feature>
<dbReference type="SUPFAM" id="SSF48371">
    <property type="entry name" value="ARM repeat"/>
    <property type="match status" value="1"/>
</dbReference>
<gene>
    <name evidence="3" type="ORF">pdam_00023036</name>
</gene>
<dbReference type="PANTHER" id="PTHR21467:SF0">
    <property type="entry name" value="SERINE_THREONINE-PROTEIN PHOSPHATASE 4 REGULATORY SUBUNIT 4"/>
    <property type="match status" value="1"/>
</dbReference>
<feature type="compositionally biased region" description="Basic and acidic residues" evidence="2">
    <location>
        <begin position="712"/>
        <end position="725"/>
    </location>
</feature>
<feature type="compositionally biased region" description="Low complexity" evidence="2">
    <location>
        <begin position="745"/>
        <end position="764"/>
    </location>
</feature>
<dbReference type="InterPro" id="IPR016024">
    <property type="entry name" value="ARM-type_fold"/>
</dbReference>
<accession>A0A3M6UKF3</accession>
<evidence type="ECO:0000256" key="1">
    <source>
        <dbReference type="PROSITE-ProRule" id="PRU00103"/>
    </source>
</evidence>
<sequence>MSSLGSFVGGPLGEEDVEELRSERSIRGLKSQEEIERLTVDESLDDIERAVLLLSSGVEIQKLSVINNLPKLLEKNSADVNRRVVPVLREYLYIAPLHVQLEATKSFSSIIQNGTIPAYMFSSSFLPIILHNIDNRDNVVANSWLETLLTSIDFLPKDVIKREVLGIAISKGQLSQSVNCRLASCKLLGQIAPKFETYWIKKELMSLVASLCQDVDYEVRACMCQQLESIARALGLESTQSIIIPELVELTNDEETSVRLAGLETITNLLNLLDDDTCTSVIIPLVQKFCDEIPKQCSESLLTVAQLFGKLSHGLSINLSETKRKWFLEFYKKMCCCGNPNKNNRVGSVTLALQSSVLSGATIEDDPEAECRRCCAFNFPAMLLFCGAAGFQSELAATFHSLVEDPHALVRRTIACGFHEVAKLLGTNVGSIQQDLSILLKDESIEVLEGLIPSLPQSLECLASGGHSTLADTKLNNLSNLIPSLIACELAVDSSSNWRLHVQLLEKFSCFPKCLTSDQIYYKFVPLFFRLLSSNRVLPVKSAAAHTLCVFIRYNRRFEQRQELCCRLIQECGRGKSYRSRLLFIDICKFIMELFSRRFFKENFFEFLLELGSDPVLNVRLKFCTVPPRLKSLLKLPSDRHLLQQLEQCIRNLLSNEKEPDVCNAVREAFMKLDKTKYEDDKIDQQKEEEEKLLIVMEEKEREELAGANKVSDPRKKGSKDDKRKIVAAKGKASKPEGHPSLKRTPSNSGSTSTGAAKTSQKTAPQRNPGSKGSPSSSLQRLPSLSSALPSTTGSSTSSTSAGAWKGSPNASGNPSARGASHASTSGVKTASKTTKEKTSDKTAAGKSRKPISVSSSNSSRGGF</sequence>
<dbReference type="Proteomes" id="UP000275408">
    <property type="component" value="Unassembled WGS sequence"/>
</dbReference>
<dbReference type="STRING" id="46731.A0A3M6UKF3"/>
<evidence type="ECO:0000256" key="2">
    <source>
        <dbReference type="SAM" id="MobiDB-lite"/>
    </source>
</evidence>